<dbReference type="Proteomes" id="UP000828941">
    <property type="component" value="Chromosome 14"/>
</dbReference>
<dbReference type="EMBL" id="CM039439">
    <property type="protein sequence ID" value="KAI4297088.1"/>
    <property type="molecule type" value="Genomic_DNA"/>
</dbReference>
<keyword evidence="2" id="KW-1185">Reference proteome</keyword>
<accession>A0ACB9KIS8</accession>
<proteinExistence type="predicted"/>
<reference evidence="1 2" key="1">
    <citation type="journal article" date="2022" name="DNA Res.">
        <title>Chromosomal-level genome assembly of the orchid tree Bauhinia variegata (Leguminosae; Cercidoideae) supports the allotetraploid origin hypothesis of Bauhinia.</title>
        <authorList>
            <person name="Zhong Y."/>
            <person name="Chen Y."/>
            <person name="Zheng D."/>
            <person name="Pang J."/>
            <person name="Liu Y."/>
            <person name="Luo S."/>
            <person name="Meng S."/>
            <person name="Qian L."/>
            <person name="Wei D."/>
            <person name="Dai S."/>
            <person name="Zhou R."/>
        </authorList>
    </citation>
    <scope>NUCLEOTIDE SEQUENCE [LARGE SCALE GENOMIC DNA]</scope>
    <source>
        <strain evidence="1">BV-YZ2020</strain>
    </source>
</reference>
<name>A0ACB9KIS8_BAUVA</name>
<evidence type="ECO:0000313" key="2">
    <source>
        <dbReference type="Proteomes" id="UP000828941"/>
    </source>
</evidence>
<gene>
    <name evidence="1" type="ORF">L6164_036996</name>
</gene>
<comment type="caution">
    <text evidence="1">The sequence shown here is derived from an EMBL/GenBank/DDBJ whole genome shotgun (WGS) entry which is preliminary data.</text>
</comment>
<sequence>MTEISGLEEARSNRVKQAIILSWPVFVLYIFFFLPSSNSSAQSVPIPKSNQISNSNPKLPRQVIPSLRSSLSYRNSASLFLRSRVSLGKSTNHRLQLGEDRFSSLSQAACSLFRES</sequence>
<protein>
    <submittedName>
        <fullName evidence="1">Uncharacterized protein</fullName>
    </submittedName>
</protein>
<evidence type="ECO:0000313" key="1">
    <source>
        <dbReference type="EMBL" id="KAI4297088.1"/>
    </source>
</evidence>
<organism evidence="1 2">
    <name type="scientific">Bauhinia variegata</name>
    <name type="common">Purple orchid tree</name>
    <name type="synonym">Phanera variegata</name>
    <dbReference type="NCBI Taxonomy" id="167791"/>
    <lineage>
        <taxon>Eukaryota</taxon>
        <taxon>Viridiplantae</taxon>
        <taxon>Streptophyta</taxon>
        <taxon>Embryophyta</taxon>
        <taxon>Tracheophyta</taxon>
        <taxon>Spermatophyta</taxon>
        <taxon>Magnoliopsida</taxon>
        <taxon>eudicotyledons</taxon>
        <taxon>Gunneridae</taxon>
        <taxon>Pentapetalae</taxon>
        <taxon>rosids</taxon>
        <taxon>fabids</taxon>
        <taxon>Fabales</taxon>
        <taxon>Fabaceae</taxon>
        <taxon>Cercidoideae</taxon>
        <taxon>Cercideae</taxon>
        <taxon>Bauhiniinae</taxon>
        <taxon>Bauhinia</taxon>
    </lineage>
</organism>